<comment type="caution">
    <text evidence="2">The sequence shown here is derived from an EMBL/GenBank/DDBJ whole genome shotgun (WGS) entry which is preliminary data.</text>
</comment>
<dbReference type="Proteomes" id="UP000216943">
    <property type="component" value="Unassembled WGS sequence"/>
</dbReference>
<dbReference type="OrthoDB" id="400200at2"/>
<protein>
    <submittedName>
        <fullName evidence="2">Uncharacterized protein</fullName>
    </submittedName>
</protein>
<accession>A0A269TJ00</accession>
<feature type="transmembrane region" description="Helical" evidence="1">
    <location>
        <begin position="1232"/>
        <end position="1253"/>
    </location>
</feature>
<sequence length="1262" mass="147535">MKLKRNIVFSSLGLISIGLISTVSISAKPPAKRNDLIDPFAYVIPRDTTFYNKYHWFIDTKQTEENFSATLYARNFDYDVRVYSGKEFETYKIGEIKKDQKFIEIEVIPTNRNITKIEIYNRNLYTAGKVLTKSFQSNDINLAKKRFNETNTGYKYEHVGDPQPEYIVLKLDISQGRSKTYWLVNKLTIYQETIISYIPLMSESVKESLLKMIDAFQKRITIGVNPSDTSKNLKSGTGNKFNRLQEHFEKLLSELKDRSKFVISYEITYESAITTKMKVKIGFTDYKISDYVTIDSFFVDWSYGVMENKQEIIKNLDIYYKKSNWMSKLYSNEIPHVTKNSDGIEEWHSYQYPKITFSTNEKKHDVLYIDDQKISVLNSMFEYDIEENMGEHEQVNLKISSEMFPNAHQLIFKKYPSSGYFRYKWFGWNPAINADQSLLITPYIGPQQNIVNKVYNPNIKPDTGLESSLYWVTDDIFFHNSYLIDQTYKNLKNGGFVEVVHSRKGIVINSDIKYNYLKHKIYGEKNDWKFIEHEKIKDENNNYISSEKTHVFNLGVDDKQVQKYTMIHIGNDKSFEKLIHSKKFIPVDFSIYGKILKDYLVNKKSLKIDSLNELSYEELMSYWTKYVTDFDPKSAVPIAGDLESTSSSPTISSQRGGFLPNNTKAPLSFNDLREIESKLRENTSNPNDPTRGIGHTDAINRLLEKNPGDTSGYIDNEYAEQIIRQVENDSKVLKFLKKKLEENNLISSDEAIRTIWEKINHINFYISDTYEPFIIEKQFPYKEIFDMDEDVFSNYFRIKGNNLNSAPFSIVFENEYGKERRTNEKFKSDLFVSELSNKIRANSKLEKFDEFISEEKLEIKYWYFISNKKIYVLVWQKSLTDTKVKNGEEFIFLERDYIDNLPVSIDNTTLYNIQIPDLNLNGINTIDGIKDEIDKHIKEHIEKDLWQYFDYKIDGNIDDIVNFELENENNKYLNVKVFSKDKQQYFYASFYLYNFVFKKVNLEYKDLEKLDIENIDTNALNNVELKNQIWTKITDRLSNLNIILGTDIEIENFENLQTNENVEGIFEFKIKLIPKQKFFINSKKILVKNTVSKEQNYQFDLSSLAISEIKINATTSHDAVQQIVTNLQTELDKYKLVNGKDVYLEDVNNSEYIGFLLGVNTTDTSIYLKLVSKSRNILNDKFIKITNEAVITSSSNKTIEIVSNEELNEMISKTKNNSLAESNSQEDTTSKLYWIIPITILSIISIVVISKVVHNRLKRKAV</sequence>
<keyword evidence="1" id="KW-0472">Membrane</keyword>
<dbReference type="EMBL" id="NQNY01000005">
    <property type="protein sequence ID" value="PAK21424.1"/>
    <property type="molecule type" value="Genomic_DNA"/>
</dbReference>
<organism evidence="2 3">
    <name type="scientific">Mycoplasmopsis agassizii</name>
    <dbReference type="NCBI Taxonomy" id="33922"/>
    <lineage>
        <taxon>Bacteria</taxon>
        <taxon>Bacillati</taxon>
        <taxon>Mycoplasmatota</taxon>
        <taxon>Mycoplasmoidales</taxon>
        <taxon>Metamycoplasmataceae</taxon>
        <taxon>Mycoplasmopsis</taxon>
    </lineage>
</organism>
<name>A0A269TJ00_9BACT</name>
<keyword evidence="1" id="KW-1133">Transmembrane helix</keyword>
<dbReference type="AlphaFoldDB" id="A0A269TJ00"/>
<dbReference type="RefSeq" id="WP_095334729.1">
    <property type="nucleotide sequence ID" value="NZ_NQNY01000005.1"/>
</dbReference>
<gene>
    <name evidence="2" type="ORF">CJJ23_02125</name>
</gene>
<reference evidence="3" key="1">
    <citation type="submission" date="2017-08" db="EMBL/GenBank/DDBJ databases">
        <authorList>
            <person name="Alvarez-Ponce D."/>
            <person name="Weitzman C.L."/>
            <person name="Tillett R.L."/>
            <person name="Sandmeier F.C."/>
            <person name="Tracy C.R."/>
        </authorList>
    </citation>
    <scope>NUCLEOTIDE SEQUENCE [LARGE SCALE GENOMIC DNA]</scope>
    <source>
        <strain evidence="3">723</strain>
    </source>
</reference>
<evidence type="ECO:0000313" key="3">
    <source>
        <dbReference type="Proteomes" id="UP000216943"/>
    </source>
</evidence>
<evidence type="ECO:0000256" key="1">
    <source>
        <dbReference type="SAM" id="Phobius"/>
    </source>
</evidence>
<evidence type="ECO:0000313" key="2">
    <source>
        <dbReference type="EMBL" id="PAK21424.1"/>
    </source>
</evidence>
<keyword evidence="1" id="KW-0812">Transmembrane</keyword>
<proteinExistence type="predicted"/>